<reference evidence="1" key="1">
    <citation type="submission" date="2021-06" db="EMBL/GenBank/DDBJ databases">
        <authorList>
            <person name="Kallberg Y."/>
            <person name="Tangrot J."/>
            <person name="Rosling A."/>
        </authorList>
    </citation>
    <scope>NUCLEOTIDE SEQUENCE</scope>
    <source>
        <strain evidence="1">MA461A</strain>
    </source>
</reference>
<sequence>MTSKSTKRITPYTRQKEFPNTFNVLNNTLVCICCEHSVSWEHKVSITTHVNSKTHKKNKQNYDAAAQNSQFQTLEDSFSDVESKKAMVKDLVEVFVKANIPLEKVNALRPFL</sequence>
<dbReference type="EMBL" id="CAJVQC010003557">
    <property type="protein sequence ID" value="CAG8528767.1"/>
    <property type="molecule type" value="Genomic_DNA"/>
</dbReference>
<protein>
    <submittedName>
        <fullName evidence="1">6362_t:CDS:1</fullName>
    </submittedName>
</protein>
<accession>A0ACA9LG39</accession>
<organism evidence="1 2">
    <name type="scientific">Racocetra persica</name>
    <dbReference type="NCBI Taxonomy" id="160502"/>
    <lineage>
        <taxon>Eukaryota</taxon>
        <taxon>Fungi</taxon>
        <taxon>Fungi incertae sedis</taxon>
        <taxon>Mucoromycota</taxon>
        <taxon>Glomeromycotina</taxon>
        <taxon>Glomeromycetes</taxon>
        <taxon>Diversisporales</taxon>
        <taxon>Gigasporaceae</taxon>
        <taxon>Racocetra</taxon>
    </lineage>
</organism>
<evidence type="ECO:0000313" key="1">
    <source>
        <dbReference type="EMBL" id="CAG8528767.1"/>
    </source>
</evidence>
<comment type="caution">
    <text evidence="1">The sequence shown here is derived from an EMBL/GenBank/DDBJ whole genome shotgun (WGS) entry which is preliminary data.</text>
</comment>
<gene>
    <name evidence="1" type="ORF">RPERSI_LOCUS3040</name>
</gene>
<name>A0ACA9LG39_9GLOM</name>
<evidence type="ECO:0000313" key="2">
    <source>
        <dbReference type="Proteomes" id="UP000789920"/>
    </source>
</evidence>
<proteinExistence type="predicted"/>
<dbReference type="Proteomes" id="UP000789920">
    <property type="component" value="Unassembled WGS sequence"/>
</dbReference>
<keyword evidence="2" id="KW-1185">Reference proteome</keyword>